<dbReference type="PANTHER" id="PTHR24567">
    <property type="entry name" value="CRP FAMILY TRANSCRIPTIONAL REGULATORY PROTEIN"/>
    <property type="match status" value="1"/>
</dbReference>
<sequence>MSVDAGIGVESGGESGDASSSNGPARLSLGTAAARNLATTTKSAPQMQGITSRWLLRVLPWVQVSGGTYRVNRRLTYTVGDGRVTFVQSGSEVRVIPEELGELPVLRGYDDIDVLNALADRFVQHEFTAGQVISEAGAPADHVYLVVHGKVNKIGTGKYGEQAVLGVLADGDHFGNQMLTQDDSSWEFTAKAVTPVTLLGLPRQAFQAIAEQSDSLREQIQRFLSGTQLAKNKHGEAAIHLASGHDGEPDLPGTFVDYELSPREYELSVAQTVLRVHSRVADLYNHPMNQVEHQLRLTIEALRERQEHELINNRDFGLLYNADYSQRIHTHSGPPTPDDLDELISRRRNSQFLLAHPQTIAAFGRECNRLGIYPGTIDFHGNAVPSWRGLPLLPCNKIPINDGHTSSIIVLRVGEDNQGVVGLHQIGLPDEYEPGLSVRFMGINEKAIISYLVSAYYSAAILVPDAIGILENVEVARARN</sequence>
<feature type="domain" description="Cyclic nucleotide-binding" evidence="2">
    <location>
        <begin position="106"/>
        <end position="209"/>
    </location>
</feature>
<comment type="caution">
    <text evidence="3">The sequence shown here is derived from an EMBL/GenBank/DDBJ whole genome shotgun (WGS) entry which is preliminary data.</text>
</comment>
<dbReference type="InterPro" id="IPR049817">
    <property type="entry name" value="Encap_f2b"/>
</dbReference>
<proteinExistence type="predicted"/>
<dbReference type="EMBL" id="JARJBC010000003">
    <property type="protein sequence ID" value="MDF3289072.1"/>
    <property type="molecule type" value="Genomic_DNA"/>
</dbReference>
<dbReference type="Pfam" id="PF19307">
    <property type="entry name" value="SrpI-like"/>
    <property type="match status" value="1"/>
</dbReference>
<accession>A0ABT5ZGX5</accession>
<evidence type="ECO:0000313" key="3">
    <source>
        <dbReference type="EMBL" id="MDF3289072.1"/>
    </source>
</evidence>
<dbReference type="PROSITE" id="PS50042">
    <property type="entry name" value="CNMP_BINDING_3"/>
    <property type="match status" value="1"/>
</dbReference>
<organism evidence="3 4">
    <name type="scientific">Streptomyces silvisoli</name>
    <dbReference type="NCBI Taxonomy" id="3034235"/>
    <lineage>
        <taxon>Bacteria</taxon>
        <taxon>Bacillati</taxon>
        <taxon>Actinomycetota</taxon>
        <taxon>Actinomycetes</taxon>
        <taxon>Kitasatosporales</taxon>
        <taxon>Streptomycetaceae</taxon>
        <taxon>Streptomyces</taxon>
    </lineage>
</organism>
<feature type="region of interest" description="Disordered" evidence="1">
    <location>
        <begin position="1"/>
        <end position="26"/>
    </location>
</feature>
<keyword evidence="4" id="KW-1185">Reference proteome</keyword>
<dbReference type="SMART" id="SM00100">
    <property type="entry name" value="cNMP"/>
    <property type="match status" value="1"/>
</dbReference>
<dbReference type="InterPro" id="IPR050397">
    <property type="entry name" value="Env_Response_Regulators"/>
</dbReference>
<dbReference type="NCBIfam" id="NF041163">
    <property type="entry name" value="encap_f2b"/>
    <property type="match status" value="1"/>
</dbReference>
<dbReference type="Proteomes" id="UP001216579">
    <property type="component" value="Unassembled WGS sequence"/>
</dbReference>
<evidence type="ECO:0000313" key="4">
    <source>
        <dbReference type="Proteomes" id="UP001216579"/>
    </source>
</evidence>
<dbReference type="SUPFAM" id="SSF51206">
    <property type="entry name" value="cAMP-binding domain-like"/>
    <property type="match status" value="1"/>
</dbReference>
<gene>
    <name evidence="3" type="ORF">P3G67_07465</name>
</gene>
<name>A0ABT5ZGX5_9ACTN</name>
<protein>
    <submittedName>
        <fullName evidence="3">Family 2B encapsulin nanocompartment shell protein</fullName>
    </submittedName>
</protein>
<dbReference type="InterPro" id="IPR014710">
    <property type="entry name" value="RmlC-like_jellyroll"/>
</dbReference>
<evidence type="ECO:0000256" key="1">
    <source>
        <dbReference type="SAM" id="MobiDB-lite"/>
    </source>
</evidence>
<dbReference type="RefSeq" id="WP_276092818.1">
    <property type="nucleotide sequence ID" value="NZ_JARJBC010000003.1"/>
</dbReference>
<dbReference type="Pfam" id="PF00027">
    <property type="entry name" value="cNMP_binding"/>
    <property type="match status" value="1"/>
</dbReference>
<dbReference type="InterPro" id="IPR018490">
    <property type="entry name" value="cNMP-bd_dom_sf"/>
</dbReference>
<dbReference type="CDD" id="cd00038">
    <property type="entry name" value="CAP_ED"/>
    <property type="match status" value="1"/>
</dbReference>
<evidence type="ECO:0000259" key="2">
    <source>
        <dbReference type="PROSITE" id="PS50042"/>
    </source>
</evidence>
<dbReference type="PANTHER" id="PTHR24567:SF74">
    <property type="entry name" value="HTH-TYPE TRANSCRIPTIONAL REGULATOR ARCR"/>
    <property type="match status" value="1"/>
</dbReference>
<dbReference type="Gene3D" id="2.60.120.10">
    <property type="entry name" value="Jelly Rolls"/>
    <property type="match status" value="1"/>
</dbReference>
<dbReference type="InterPro" id="IPR045641">
    <property type="entry name" value="SrpI-like"/>
</dbReference>
<dbReference type="InterPro" id="IPR000595">
    <property type="entry name" value="cNMP-bd_dom"/>
</dbReference>
<reference evidence="3 4" key="1">
    <citation type="submission" date="2023-03" db="EMBL/GenBank/DDBJ databases">
        <title>Draft genome sequence of Streptomyces sp. RB6PN23 isolated from peat swamp forest in Thailand.</title>
        <authorList>
            <person name="Klaysubun C."/>
            <person name="Duangmal K."/>
        </authorList>
    </citation>
    <scope>NUCLEOTIDE SEQUENCE [LARGE SCALE GENOMIC DNA]</scope>
    <source>
        <strain evidence="3 4">RB6PN23</strain>
    </source>
</reference>